<evidence type="ECO:0000256" key="1">
    <source>
        <dbReference type="ARBA" id="ARBA00006226"/>
    </source>
</evidence>
<evidence type="ECO:0000313" key="3">
    <source>
        <dbReference type="EMBL" id="MBB6253645.1"/>
    </source>
</evidence>
<proteinExistence type="inferred from homology"/>
<dbReference type="SUPFAM" id="SSF143011">
    <property type="entry name" value="RelE-like"/>
    <property type="match status" value="1"/>
</dbReference>
<dbReference type="Pfam" id="PF05016">
    <property type="entry name" value="ParE_toxin"/>
    <property type="match status" value="1"/>
</dbReference>
<organism evidence="3 4">
    <name type="scientific">Nitrospirillum iridis</name>
    <dbReference type="NCBI Taxonomy" id="765888"/>
    <lineage>
        <taxon>Bacteria</taxon>
        <taxon>Pseudomonadati</taxon>
        <taxon>Pseudomonadota</taxon>
        <taxon>Alphaproteobacteria</taxon>
        <taxon>Rhodospirillales</taxon>
        <taxon>Azospirillaceae</taxon>
        <taxon>Nitrospirillum</taxon>
    </lineage>
</organism>
<dbReference type="RefSeq" id="WP_211106455.1">
    <property type="nucleotide sequence ID" value="NZ_JACIIZ010000013.1"/>
</dbReference>
<dbReference type="AlphaFoldDB" id="A0A7X0B2S1"/>
<keyword evidence="4" id="KW-1185">Reference proteome</keyword>
<keyword evidence="2" id="KW-1277">Toxin-antitoxin system</keyword>
<comment type="similarity">
    <text evidence="1">Belongs to the RelE toxin family.</text>
</comment>
<reference evidence="3 4" key="1">
    <citation type="submission" date="2020-08" db="EMBL/GenBank/DDBJ databases">
        <title>Genomic Encyclopedia of Type Strains, Phase IV (KMG-IV): sequencing the most valuable type-strain genomes for metagenomic binning, comparative biology and taxonomic classification.</title>
        <authorList>
            <person name="Goeker M."/>
        </authorList>
    </citation>
    <scope>NUCLEOTIDE SEQUENCE [LARGE SCALE GENOMIC DNA]</scope>
    <source>
        <strain evidence="3 4">DSM 22198</strain>
    </source>
</reference>
<gene>
    <name evidence="3" type="ORF">FHS74_004221</name>
</gene>
<sequence>MEYRVDIAPRAQRDLRRLYKTINAANSTLAQLWFSGLESAILSLEELPTRCPAIPENPDLRHLLYGRRPDVYRIIYAADHHSRVVTVLHIRHGAQEPLV</sequence>
<dbReference type="InterPro" id="IPR051803">
    <property type="entry name" value="TA_system_RelE-like_toxin"/>
</dbReference>
<dbReference type="PANTHER" id="PTHR33755">
    <property type="entry name" value="TOXIN PARE1-RELATED"/>
    <property type="match status" value="1"/>
</dbReference>
<accession>A0A7X0B2S1</accession>
<dbReference type="Proteomes" id="UP000539175">
    <property type="component" value="Unassembled WGS sequence"/>
</dbReference>
<dbReference type="PANTHER" id="PTHR33755:SF7">
    <property type="entry name" value="TOXIN MODULE OF TOXIN-ANTITOXIN SYSTEM RELE_STBE FAMILY"/>
    <property type="match status" value="1"/>
</dbReference>
<dbReference type="InterPro" id="IPR007712">
    <property type="entry name" value="RelE/ParE_toxin"/>
</dbReference>
<dbReference type="EMBL" id="JACIIZ010000013">
    <property type="protein sequence ID" value="MBB6253645.1"/>
    <property type="molecule type" value="Genomic_DNA"/>
</dbReference>
<evidence type="ECO:0000256" key="2">
    <source>
        <dbReference type="ARBA" id="ARBA00022649"/>
    </source>
</evidence>
<protein>
    <submittedName>
        <fullName evidence="3">Plasmid stabilization system protein ParE</fullName>
    </submittedName>
</protein>
<dbReference type="InterPro" id="IPR035093">
    <property type="entry name" value="RelE/ParE_toxin_dom_sf"/>
</dbReference>
<evidence type="ECO:0000313" key="4">
    <source>
        <dbReference type="Proteomes" id="UP000539175"/>
    </source>
</evidence>
<dbReference type="Gene3D" id="3.30.2310.20">
    <property type="entry name" value="RelE-like"/>
    <property type="match status" value="1"/>
</dbReference>
<name>A0A7X0B2S1_9PROT</name>
<comment type="caution">
    <text evidence="3">The sequence shown here is derived from an EMBL/GenBank/DDBJ whole genome shotgun (WGS) entry which is preliminary data.</text>
</comment>